<dbReference type="SMART" id="SM00382">
    <property type="entry name" value="AAA"/>
    <property type="match status" value="2"/>
</dbReference>
<evidence type="ECO:0000256" key="5">
    <source>
        <dbReference type="ARBA" id="ARBA00022737"/>
    </source>
</evidence>
<evidence type="ECO:0000256" key="9">
    <source>
        <dbReference type="ARBA" id="ARBA00023136"/>
    </source>
</evidence>
<keyword evidence="5" id="KW-0677">Repeat</keyword>
<sequence length="511" mass="55598">MRHSSLGGGAMTRLVRMEGIDKVFPGVKALDAVDFDLLAGEVHALMGENGAGKSTLMKCLSGVYQPDGGRILIDGKPVSLPTPRSAQDQGIGIIHQELALMRDLTVAQNIWIGREPRKSFGRLDEAKLNADAAAIFDGMNVKMDPRTPVSSLTIARQQMVEIAKALSYRSRVLIMDEPTAALNDTEIAELFAIIRRLRSEGVGIIYISHKMDEIRQISDRVTVMRDGTYVDTVAAADTPIERIIAMMVGREIQHSDIAIPDLSGAETALEVIDVSRGAELKNISFDLKQGEILGFAGLMGAGRTELARAIFGAEPIDRGEIRVHGKPVRIASPSDAVRKGIGYLSEDRKQFGLALGLDVRANIGLPSMGRHSDRMGRINEGKLSEVARSYIDMLRIRTPHDAQEVRLLSGGNQQKVVIAKWLLRDCDILIFDEPTRGIDVGAKAEIYRLLADLAKRGKAIIVISSELPEVLRVSHRIAVMCEGRLTGILPGGARQEEIVALATKREGKTAA</sequence>
<dbReference type="Gene3D" id="3.40.50.300">
    <property type="entry name" value="P-loop containing nucleotide triphosphate hydrolases"/>
    <property type="match status" value="2"/>
</dbReference>
<dbReference type="PROSITE" id="PS50893">
    <property type="entry name" value="ABC_TRANSPORTER_2"/>
    <property type="match status" value="2"/>
</dbReference>
<dbReference type="AlphaFoldDB" id="A0A2R8BRA1"/>
<evidence type="ECO:0000259" key="10">
    <source>
        <dbReference type="PROSITE" id="PS50893"/>
    </source>
</evidence>
<dbReference type="InterPro" id="IPR017871">
    <property type="entry name" value="ABC_transporter-like_CS"/>
</dbReference>
<protein>
    <submittedName>
        <fullName evidence="11">Galactose/methyl galactoside import ATP-binding protein MglA</fullName>
        <ecNumber evidence="11">3.6.3.17</ecNumber>
    </submittedName>
</protein>
<dbReference type="FunFam" id="3.40.50.300:FF:000127">
    <property type="entry name" value="Ribose import ATP-binding protein RbsA"/>
    <property type="match status" value="1"/>
</dbReference>
<comment type="subcellular location">
    <subcellularLocation>
        <location evidence="1">Cell membrane</location>
        <topology evidence="1">Peripheral membrane protein</topology>
    </subcellularLocation>
</comment>
<dbReference type="InterPro" id="IPR003593">
    <property type="entry name" value="AAA+_ATPase"/>
</dbReference>
<proteinExistence type="predicted"/>
<dbReference type="CDD" id="cd03215">
    <property type="entry name" value="ABC_Carb_Monos_II"/>
    <property type="match status" value="1"/>
</dbReference>
<keyword evidence="8" id="KW-1278">Translocase</keyword>
<keyword evidence="2" id="KW-0813">Transport</keyword>
<evidence type="ECO:0000256" key="4">
    <source>
        <dbReference type="ARBA" id="ARBA00022597"/>
    </source>
</evidence>
<evidence type="ECO:0000313" key="12">
    <source>
        <dbReference type="Proteomes" id="UP000244912"/>
    </source>
</evidence>
<feature type="domain" description="ABC transporter" evidence="10">
    <location>
        <begin position="257"/>
        <end position="507"/>
    </location>
</feature>
<evidence type="ECO:0000256" key="8">
    <source>
        <dbReference type="ARBA" id="ARBA00022967"/>
    </source>
</evidence>
<gene>
    <name evidence="11" type="primary">mglA_1</name>
    <name evidence="11" type="ORF">PAA8504_00440</name>
</gene>
<dbReference type="InterPro" id="IPR050107">
    <property type="entry name" value="ABC_carbohydrate_import_ATPase"/>
</dbReference>
<keyword evidence="4" id="KW-0762">Sugar transport</keyword>
<keyword evidence="6" id="KW-0547">Nucleotide-binding</keyword>
<feature type="domain" description="ABC transporter" evidence="10">
    <location>
        <begin position="15"/>
        <end position="251"/>
    </location>
</feature>
<dbReference type="InterPro" id="IPR003439">
    <property type="entry name" value="ABC_transporter-like_ATP-bd"/>
</dbReference>
<keyword evidence="11" id="KW-0378">Hydrolase</keyword>
<reference evidence="11 12" key="1">
    <citation type="submission" date="2018-03" db="EMBL/GenBank/DDBJ databases">
        <authorList>
            <person name="Keele B.F."/>
        </authorList>
    </citation>
    <scope>NUCLEOTIDE SEQUENCE [LARGE SCALE GENOMIC DNA]</scope>
    <source>
        <strain evidence="11 12">CECT 8504</strain>
    </source>
</reference>
<dbReference type="GO" id="GO:0005524">
    <property type="term" value="F:ATP binding"/>
    <property type="evidence" value="ECO:0007669"/>
    <property type="project" value="UniProtKB-KW"/>
</dbReference>
<keyword evidence="3" id="KW-1003">Cell membrane</keyword>
<evidence type="ECO:0000256" key="6">
    <source>
        <dbReference type="ARBA" id="ARBA00022741"/>
    </source>
</evidence>
<keyword evidence="12" id="KW-1185">Reference proteome</keyword>
<evidence type="ECO:0000256" key="1">
    <source>
        <dbReference type="ARBA" id="ARBA00004202"/>
    </source>
</evidence>
<organism evidence="11 12">
    <name type="scientific">Palleronia abyssalis</name>
    <dbReference type="NCBI Taxonomy" id="1501240"/>
    <lineage>
        <taxon>Bacteria</taxon>
        <taxon>Pseudomonadati</taxon>
        <taxon>Pseudomonadota</taxon>
        <taxon>Alphaproteobacteria</taxon>
        <taxon>Rhodobacterales</taxon>
        <taxon>Roseobacteraceae</taxon>
        <taxon>Palleronia</taxon>
    </lineage>
</organism>
<evidence type="ECO:0000256" key="2">
    <source>
        <dbReference type="ARBA" id="ARBA00022448"/>
    </source>
</evidence>
<dbReference type="GO" id="GO:0005886">
    <property type="term" value="C:plasma membrane"/>
    <property type="evidence" value="ECO:0007669"/>
    <property type="project" value="UniProtKB-SubCell"/>
</dbReference>
<evidence type="ECO:0000256" key="3">
    <source>
        <dbReference type="ARBA" id="ARBA00022475"/>
    </source>
</evidence>
<dbReference type="Pfam" id="PF00005">
    <property type="entry name" value="ABC_tran"/>
    <property type="match status" value="2"/>
</dbReference>
<dbReference type="SUPFAM" id="SSF52540">
    <property type="entry name" value="P-loop containing nucleoside triphosphate hydrolases"/>
    <property type="match status" value="2"/>
</dbReference>
<keyword evidence="9" id="KW-0472">Membrane</keyword>
<evidence type="ECO:0000313" key="11">
    <source>
        <dbReference type="EMBL" id="SPJ22645.1"/>
    </source>
</evidence>
<dbReference type="EMBL" id="ONZF01000001">
    <property type="protein sequence ID" value="SPJ22645.1"/>
    <property type="molecule type" value="Genomic_DNA"/>
</dbReference>
<dbReference type="CDD" id="cd03216">
    <property type="entry name" value="ABC_Carb_Monos_I"/>
    <property type="match status" value="1"/>
</dbReference>
<dbReference type="PROSITE" id="PS00211">
    <property type="entry name" value="ABC_TRANSPORTER_1"/>
    <property type="match status" value="1"/>
</dbReference>
<keyword evidence="7 11" id="KW-0067">ATP-binding</keyword>
<dbReference type="EC" id="3.6.3.17" evidence="11"/>
<accession>A0A2R8BRA1</accession>
<dbReference type="PANTHER" id="PTHR43790">
    <property type="entry name" value="CARBOHYDRATE TRANSPORT ATP-BINDING PROTEIN MG119-RELATED"/>
    <property type="match status" value="1"/>
</dbReference>
<dbReference type="InterPro" id="IPR027417">
    <property type="entry name" value="P-loop_NTPase"/>
</dbReference>
<dbReference type="PANTHER" id="PTHR43790:SF3">
    <property type="entry name" value="D-ALLOSE IMPORT ATP-BINDING PROTEIN ALSA-RELATED"/>
    <property type="match status" value="1"/>
</dbReference>
<dbReference type="GO" id="GO:0016887">
    <property type="term" value="F:ATP hydrolysis activity"/>
    <property type="evidence" value="ECO:0007669"/>
    <property type="project" value="InterPro"/>
</dbReference>
<name>A0A2R8BRA1_9RHOB</name>
<evidence type="ECO:0000256" key="7">
    <source>
        <dbReference type="ARBA" id="ARBA00022840"/>
    </source>
</evidence>
<dbReference type="Proteomes" id="UP000244912">
    <property type="component" value="Unassembled WGS sequence"/>
</dbReference>